<dbReference type="AlphaFoldDB" id="A0A1E8Q106"/>
<comment type="caution">
    <text evidence="2">The sequence shown here is derived from an EMBL/GenBank/DDBJ whole genome shotgun (WGS) entry which is preliminary data.</text>
</comment>
<reference evidence="2 3" key="1">
    <citation type="submission" date="2016-09" db="EMBL/GenBank/DDBJ databases">
        <title>genome sequence of Mycobacterium sp. 739 SCH.</title>
        <authorList>
            <person name="Greninger A.L."/>
            <person name="Qin X."/>
            <person name="Jerome K."/>
            <person name="Vora S."/>
            <person name="Quinn K."/>
        </authorList>
    </citation>
    <scope>NUCLEOTIDE SEQUENCE [LARGE SCALE GENOMIC DNA]</scope>
    <source>
        <strain evidence="2 3">SCH</strain>
    </source>
</reference>
<proteinExistence type="predicted"/>
<evidence type="ECO:0000256" key="1">
    <source>
        <dbReference type="SAM" id="SignalP"/>
    </source>
</evidence>
<sequence length="299" mass="30509">MRFVLILLAAVTAAIGLSPAAHAQTPMPDLSGYTEVSAYPYASGDEAYFQTPDGLLCAIQPSRGVAGCDGKLPAALIGANQIVLSDDVQVRGLRATSTPRFVKPTGGAAPVLHDGQKLSLGDIECAVGPGARTACTKGTPATQWFVVSPSRTGVGPATDGLPQGFPDPNDFVVGDDTYLVGSGAKNLFPVFTVEGGLTCSIAVFSGGSIGCDGPLPRVTGGENEVFTDLPGATGIRRTDQPKFSTPAYPGVIRQLPVGYRVHGTGATCMAITGGVACYGTLDGRVQGFVVSPEGTETFG</sequence>
<feature type="signal peptide" evidence="1">
    <location>
        <begin position="1"/>
        <end position="23"/>
    </location>
</feature>
<keyword evidence="1" id="KW-0732">Signal</keyword>
<evidence type="ECO:0000313" key="2">
    <source>
        <dbReference type="EMBL" id="OFJ52193.1"/>
    </source>
</evidence>
<protein>
    <recommendedName>
        <fullName evidence="4">Secreted protein</fullName>
    </recommendedName>
</protein>
<evidence type="ECO:0000313" key="3">
    <source>
        <dbReference type="Proteomes" id="UP000178953"/>
    </source>
</evidence>
<keyword evidence="3" id="KW-1185">Reference proteome</keyword>
<gene>
    <name evidence="2" type="ORF">BEL07_18635</name>
</gene>
<dbReference type="OrthoDB" id="4703110at2"/>
<dbReference type="Proteomes" id="UP000178953">
    <property type="component" value="Unassembled WGS sequence"/>
</dbReference>
<dbReference type="RefSeq" id="WP_070354556.1">
    <property type="nucleotide sequence ID" value="NZ_CP043474.1"/>
</dbReference>
<accession>A0A1E8Q106</accession>
<evidence type="ECO:0008006" key="4">
    <source>
        <dbReference type="Google" id="ProtNLM"/>
    </source>
</evidence>
<organism evidence="2 3">
    <name type="scientific">Mycolicibacterium grossiae</name>
    <dbReference type="NCBI Taxonomy" id="1552759"/>
    <lineage>
        <taxon>Bacteria</taxon>
        <taxon>Bacillati</taxon>
        <taxon>Actinomycetota</taxon>
        <taxon>Actinomycetes</taxon>
        <taxon>Mycobacteriales</taxon>
        <taxon>Mycobacteriaceae</taxon>
        <taxon>Mycolicibacterium</taxon>
    </lineage>
</organism>
<name>A0A1E8Q106_9MYCO</name>
<dbReference type="EMBL" id="MCHX01000045">
    <property type="protein sequence ID" value="OFJ52193.1"/>
    <property type="molecule type" value="Genomic_DNA"/>
</dbReference>
<feature type="chain" id="PRO_5030027015" description="Secreted protein" evidence="1">
    <location>
        <begin position="24"/>
        <end position="299"/>
    </location>
</feature>